<gene>
    <name evidence="1" type="ORF">NDU88_005411</name>
</gene>
<reference evidence="1" key="1">
    <citation type="journal article" date="2022" name="bioRxiv">
        <title>Sequencing and chromosome-scale assembly of the giantPleurodeles waltlgenome.</title>
        <authorList>
            <person name="Brown T."/>
            <person name="Elewa A."/>
            <person name="Iarovenko S."/>
            <person name="Subramanian E."/>
            <person name="Araus A.J."/>
            <person name="Petzold A."/>
            <person name="Susuki M."/>
            <person name="Suzuki K.-i.T."/>
            <person name="Hayashi T."/>
            <person name="Toyoda A."/>
            <person name="Oliveira C."/>
            <person name="Osipova E."/>
            <person name="Leigh N.D."/>
            <person name="Simon A."/>
            <person name="Yun M.H."/>
        </authorList>
    </citation>
    <scope>NUCLEOTIDE SEQUENCE</scope>
    <source>
        <strain evidence="1">20211129_DDA</strain>
        <tissue evidence="1">Liver</tissue>
    </source>
</reference>
<proteinExistence type="predicted"/>
<organism evidence="1 2">
    <name type="scientific">Pleurodeles waltl</name>
    <name type="common">Iberian ribbed newt</name>
    <dbReference type="NCBI Taxonomy" id="8319"/>
    <lineage>
        <taxon>Eukaryota</taxon>
        <taxon>Metazoa</taxon>
        <taxon>Chordata</taxon>
        <taxon>Craniata</taxon>
        <taxon>Vertebrata</taxon>
        <taxon>Euteleostomi</taxon>
        <taxon>Amphibia</taxon>
        <taxon>Batrachia</taxon>
        <taxon>Caudata</taxon>
        <taxon>Salamandroidea</taxon>
        <taxon>Salamandridae</taxon>
        <taxon>Pleurodelinae</taxon>
        <taxon>Pleurodeles</taxon>
    </lineage>
</organism>
<protein>
    <submittedName>
        <fullName evidence="1">Uncharacterized protein</fullName>
    </submittedName>
</protein>
<keyword evidence="2" id="KW-1185">Reference proteome</keyword>
<comment type="caution">
    <text evidence="1">The sequence shown here is derived from an EMBL/GenBank/DDBJ whole genome shotgun (WGS) entry which is preliminary data.</text>
</comment>
<evidence type="ECO:0000313" key="1">
    <source>
        <dbReference type="EMBL" id="KAJ1188652.1"/>
    </source>
</evidence>
<name>A0AAV7UIP7_PLEWA</name>
<dbReference type="EMBL" id="JANPWB010000005">
    <property type="protein sequence ID" value="KAJ1188652.1"/>
    <property type="molecule type" value="Genomic_DNA"/>
</dbReference>
<accession>A0AAV7UIP7</accession>
<sequence>MDRDTVVTLLAEWTDTALSPTPEVCLLGITPHPKKRKCTYKCIALALVLYRRLIAMKWKTPDAPSIALWREEVPLGALSESRRAPADNGDEGLRTLLVLNIVTRYPCTRTHG</sequence>
<evidence type="ECO:0000313" key="2">
    <source>
        <dbReference type="Proteomes" id="UP001066276"/>
    </source>
</evidence>
<dbReference type="AlphaFoldDB" id="A0AAV7UIP7"/>
<dbReference type="Proteomes" id="UP001066276">
    <property type="component" value="Chromosome 3_1"/>
</dbReference>